<feature type="domain" description="Helix-turn-helix" evidence="1">
    <location>
        <begin position="7"/>
        <end position="55"/>
    </location>
</feature>
<accession>A0ABU0X315</accession>
<dbReference type="SUPFAM" id="SSF46955">
    <property type="entry name" value="Putative DNA-binding domain"/>
    <property type="match status" value="1"/>
</dbReference>
<dbReference type="RefSeq" id="WP_306747208.1">
    <property type="nucleotide sequence ID" value="NZ_NSDM01000007.1"/>
</dbReference>
<organism evidence="2 3">
    <name type="scientific">Saccharothrix yanglingensis</name>
    <dbReference type="NCBI Taxonomy" id="659496"/>
    <lineage>
        <taxon>Bacteria</taxon>
        <taxon>Bacillati</taxon>
        <taxon>Actinomycetota</taxon>
        <taxon>Actinomycetes</taxon>
        <taxon>Pseudonocardiales</taxon>
        <taxon>Pseudonocardiaceae</taxon>
        <taxon>Saccharothrix</taxon>
    </lineage>
</organism>
<name>A0ABU0X315_9PSEU</name>
<sequence>MHEKEHFSVPEAAEYMSTTERFVRRLIAERRIPFHRLGRLIQFKRADLDAFIEAGRVEAFDPAAVRQHLRRAS</sequence>
<keyword evidence="3" id="KW-1185">Reference proteome</keyword>
<dbReference type="Pfam" id="PF12728">
    <property type="entry name" value="HTH_17"/>
    <property type="match status" value="1"/>
</dbReference>
<dbReference type="InterPro" id="IPR010093">
    <property type="entry name" value="SinI_DNA-bd"/>
</dbReference>
<keyword evidence="2" id="KW-0238">DNA-binding</keyword>
<evidence type="ECO:0000259" key="1">
    <source>
        <dbReference type="Pfam" id="PF12728"/>
    </source>
</evidence>
<evidence type="ECO:0000313" key="2">
    <source>
        <dbReference type="EMBL" id="MDQ2586007.1"/>
    </source>
</evidence>
<comment type="caution">
    <text evidence="2">The sequence shown here is derived from an EMBL/GenBank/DDBJ whole genome shotgun (WGS) entry which is preliminary data.</text>
</comment>
<reference evidence="2 3" key="1">
    <citation type="submission" date="2017-06" db="EMBL/GenBank/DDBJ databases">
        <title>Cultured bacterium strain Saccharothrix yanglingensis Hhs.015.</title>
        <authorList>
            <person name="Xia Y."/>
        </authorList>
    </citation>
    <scope>NUCLEOTIDE SEQUENCE [LARGE SCALE GENOMIC DNA]</scope>
    <source>
        <strain evidence="2 3">Hhs.015</strain>
    </source>
</reference>
<dbReference type="GO" id="GO:0003677">
    <property type="term" value="F:DNA binding"/>
    <property type="evidence" value="ECO:0007669"/>
    <property type="project" value="UniProtKB-KW"/>
</dbReference>
<gene>
    <name evidence="2" type="ORF">CKY47_18845</name>
</gene>
<dbReference type="NCBIfam" id="TIGR01764">
    <property type="entry name" value="excise"/>
    <property type="match status" value="1"/>
</dbReference>
<dbReference type="InterPro" id="IPR041657">
    <property type="entry name" value="HTH_17"/>
</dbReference>
<protein>
    <submittedName>
        <fullName evidence="2">DNA-binding protein</fullName>
    </submittedName>
</protein>
<evidence type="ECO:0000313" key="3">
    <source>
        <dbReference type="Proteomes" id="UP001225605"/>
    </source>
</evidence>
<dbReference type="Proteomes" id="UP001225605">
    <property type="component" value="Unassembled WGS sequence"/>
</dbReference>
<dbReference type="InterPro" id="IPR009061">
    <property type="entry name" value="DNA-bd_dom_put_sf"/>
</dbReference>
<proteinExistence type="predicted"/>
<dbReference type="EMBL" id="NSDM01000007">
    <property type="protein sequence ID" value="MDQ2586007.1"/>
    <property type="molecule type" value="Genomic_DNA"/>
</dbReference>